<keyword evidence="4" id="KW-0902">Two-component regulatory system</keyword>
<proteinExistence type="predicted"/>
<dbReference type="PANTHER" id="PTHR42713">
    <property type="entry name" value="HISTIDINE KINASE-RELATED"/>
    <property type="match status" value="1"/>
</dbReference>
<evidence type="ECO:0000256" key="5">
    <source>
        <dbReference type="ARBA" id="ARBA00023015"/>
    </source>
</evidence>
<dbReference type="PRINTS" id="PR00032">
    <property type="entry name" value="HTHARAC"/>
</dbReference>
<dbReference type="GO" id="GO:0005737">
    <property type="term" value="C:cytoplasm"/>
    <property type="evidence" value="ECO:0007669"/>
    <property type="project" value="UniProtKB-SubCell"/>
</dbReference>
<keyword evidence="6" id="KW-0238">DNA-binding</keyword>
<dbReference type="InterPro" id="IPR051552">
    <property type="entry name" value="HptR"/>
</dbReference>
<evidence type="ECO:0000256" key="8">
    <source>
        <dbReference type="PROSITE-ProRule" id="PRU00169"/>
    </source>
</evidence>
<dbReference type="Gene3D" id="1.10.10.60">
    <property type="entry name" value="Homeodomain-like"/>
    <property type="match status" value="2"/>
</dbReference>
<dbReference type="InterPro" id="IPR011006">
    <property type="entry name" value="CheY-like_superfamily"/>
</dbReference>
<evidence type="ECO:0000256" key="1">
    <source>
        <dbReference type="ARBA" id="ARBA00004496"/>
    </source>
</evidence>
<evidence type="ECO:0000256" key="7">
    <source>
        <dbReference type="ARBA" id="ARBA00023163"/>
    </source>
</evidence>
<dbReference type="InterPro" id="IPR001789">
    <property type="entry name" value="Sig_transdc_resp-reg_receiver"/>
</dbReference>
<evidence type="ECO:0000313" key="12">
    <source>
        <dbReference type="Proteomes" id="UP000272464"/>
    </source>
</evidence>
<dbReference type="GO" id="GO:0043565">
    <property type="term" value="F:sequence-specific DNA binding"/>
    <property type="evidence" value="ECO:0007669"/>
    <property type="project" value="InterPro"/>
</dbReference>
<gene>
    <name evidence="11" type="ORF">EJP77_00580</name>
</gene>
<dbReference type="InterPro" id="IPR009057">
    <property type="entry name" value="Homeodomain-like_sf"/>
</dbReference>
<keyword evidence="12" id="KW-1185">Reference proteome</keyword>
<dbReference type="AlphaFoldDB" id="A0A433XN66"/>
<dbReference type="Proteomes" id="UP000272464">
    <property type="component" value="Unassembled WGS sequence"/>
</dbReference>
<evidence type="ECO:0000256" key="4">
    <source>
        <dbReference type="ARBA" id="ARBA00023012"/>
    </source>
</evidence>
<dbReference type="EMBL" id="RZNX01000001">
    <property type="protein sequence ID" value="RUT35552.1"/>
    <property type="molecule type" value="Genomic_DNA"/>
</dbReference>
<keyword evidence="2" id="KW-0963">Cytoplasm</keyword>
<feature type="domain" description="Response regulatory" evidence="10">
    <location>
        <begin position="3"/>
        <end position="120"/>
    </location>
</feature>
<dbReference type="PROSITE" id="PS01124">
    <property type="entry name" value="HTH_ARAC_FAMILY_2"/>
    <property type="match status" value="1"/>
</dbReference>
<dbReference type="Gene3D" id="3.40.50.2300">
    <property type="match status" value="1"/>
</dbReference>
<keyword evidence="7" id="KW-0804">Transcription</keyword>
<evidence type="ECO:0000313" key="11">
    <source>
        <dbReference type="EMBL" id="RUT35552.1"/>
    </source>
</evidence>
<dbReference type="GO" id="GO:0003700">
    <property type="term" value="F:DNA-binding transcription factor activity"/>
    <property type="evidence" value="ECO:0007669"/>
    <property type="project" value="InterPro"/>
</dbReference>
<dbReference type="PANTHER" id="PTHR42713:SF3">
    <property type="entry name" value="TRANSCRIPTIONAL REGULATORY PROTEIN HPTR"/>
    <property type="match status" value="1"/>
</dbReference>
<accession>A0A433XN66</accession>
<keyword evidence="3 8" id="KW-0597">Phosphoprotein</keyword>
<dbReference type="InterPro" id="IPR020449">
    <property type="entry name" value="Tscrpt_reg_AraC-type_HTH"/>
</dbReference>
<protein>
    <submittedName>
        <fullName evidence="11">Response regulator</fullName>
    </submittedName>
</protein>
<keyword evidence="5" id="KW-0805">Transcription regulation</keyword>
<dbReference type="SMART" id="SM00448">
    <property type="entry name" value="REC"/>
    <property type="match status" value="1"/>
</dbReference>
<dbReference type="OrthoDB" id="159632at2"/>
<evidence type="ECO:0000256" key="3">
    <source>
        <dbReference type="ARBA" id="ARBA00022553"/>
    </source>
</evidence>
<dbReference type="Pfam" id="PF12833">
    <property type="entry name" value="HTH_18"/>
    <property type="match status" value="1"/>
</dbReference>
<comment type="subcellular location">
    <subcellularLocation>
        <location evidence="1">Cytoplasm</location>
    </subcellularLocation>
</comment>
<evidence type="ECO:0000256" key="6">
    <source>
        <dbReference type="ARBA" id="ARBA00023125"/>
    </source>
</evidence>
<dbReference type="Pfam" id="PF17853">
    <property type="entry name" value="GGDEF_2"/>
    <property type="match status" value="1"/>
</dbReference>
<dbReference type="SMART" id="SM00342">
    <property type="entry name" value="HTH_ARAC"/>
    <property type="match status" value="1"/>
</dbReference>
<dbReference type="SUPFAM" id="SSF52172">
    <property type="entry name" value="CheY-like"/>
    <property type="match status" value="1"/>
</dbReference>
<evidence type="ECO:0000256" key="2">
    <source>
        <dbReference type="ARBA" id="ARBA00022490"/>
    </source>
</evidence>
<dbReference type="Pfam" id="PF00072">
    <property type="entry name" value="Response_reg"/>
    <property type="match status" value="1"/>
</dbReference>
<reference evidence="11 12" key="1">
    <citation type="submission" date="2018-12" db="EMBL/GenBank/DDBJ databases">
        <authorList>
            <person name="Sun L."/>
            <person name="Chen Z."/>
        </authorList>
    </citation>
    <scope>NUCLEOTIDE SEQUENCE [LARGE SCALE GENOMIC DNA]</scope>
    <source>
        <strain evidence="11 12">3-5-3</strain>
    </source>
</reference>
<dbReference type="InterPro" id="IPR041522">
    <property type="entry name" value="CdaR_GGDEF"/>
</dbReference>
<dbReference type="GO" id="GO:0000160">
    <property type="term" value="P:phosphorelay signal transduction system"/>
    <property type="evidence" value="ECO:0007669"/>
    <property type="project" value="UniProtKB-KW"/>
</dbReference>
<dbReference type="InterPro" id="IPR018060">
    <property type="entry name" value="HTH_AraC"/>
</dbReference>
<feature type="domain" description="HTH araC/xylS-type" evidence="9">
    <location>
        <begin position="447"/>
        <end position="545"/>
    </location>
</feature>
<dbReference type="CDD" id="cd17536">
    <property type="entry name" value="REC_YesN-like"/>
    <property type="match status" value="1"/>
</dbReference>
<evidence type="ECO:0000259" key="9">
    <source>
        <dbReference type="PROSITE" id="PS01124"/>
    </source>
</evidence>
<organism evidence="11 12">
    <name type="scientific">Paenibacillus zeisoli</name>
    <dbReference type="NCBI Taxonomy" id="2496267"/>
    <lineage>
        <taxon>Bacteria</taxon>
        <taxon>Bacillati</taxon>
        <taxon>Bacillota</taxon>
        <taxon>Bacilli</taxon>
        <taxon>Bacillales</taxon>
        <taxon>Paenibacillaceae</taxon>
        <taxon>Paenibacillus</taxon>
    </lineage>
</organism>
<name>A0A433XN66_9BACL</name>
<dbReference type="SUPFAM" id="SSF46689">
    <property type="entry name" value="Homeodomain-like"/>
    <property type="match status" value="1"/>
</dbReference>
<dbReference type="PROSITE" id="PS50110">
    <property type="entry name" value="RESPONSE_REGULATORY"/>
    <property type="match status" value="1"/>
</dbReference>
<sequence length="552" mass="62588">MYTVLIVDDEEPVREAIRILGEWKTLGVSQIYEAADGKEALAMFEKCKPQLVMVDMKMPEMNGAEFLQVVEQIYPQLLTIVISGYNDFQFTRQAIRSKVVDYLLKPVNRQDLNQALRKAIGVIEAKRISENEQITRNITLNMSLPRLKENIYLSILERSYKEQSSEGLLPLIEADGLKSCYLTAVVRIMNQNAVCSRRFNGEAALLQYAVSNVLGDVSDSNLQAFSFANPKRPREMVVVYTSTKGYLEDSSFKAGLLVKRALTTLGRLFDIQVVAGIGSPYKELSELADSYDEAKAALQATDLLRLSGSVISTGTLESRGSRESLGLSLGSRVALLRSTLEAGNMGQARSLLDDYLSTVKSLGKFTLGEADWMLHDFRILLSDLAIDFGVPVNAHQASGLFRILDTAQTGHDFLNFEQFHSVMGELLKIYGEQIRQRVAGSRSFHIEDVKEYIDRYYYEDIKISMFTEKYYLSREYLMKLFKQQYGFGIHEYMQSVRMEKAADLLNDPQLKVQEISEILGYKDKNYFSKAFRNYYHLSPSEYRARSANADRG</sequence>
<dbReference type="RefSeq" id="WP_127197252.1">
    <property type="nucleotide sequence ID" value="NZ_RZNX01000001.1"/>
</dbReference>
<evidence type="ECO:0000259" key="10">
    <source>
        <dbReference type="PROSITE" id="PS50110"/>
    </source>
</evidence>
<comment type="caution">
    <text evidence="11">The sequence shown here is derived from an EMBL/GenBank/DDBJ whole genome shotgun (WGS) entry which is preliminary data.</text>
</comment>
<feature type="modified residue" description="4-aspartylphosphate" evidence="8">
    <location>
        <position position="55"/>
    </location>
</feature>